<dbReference type="PANTHER" id="PTHR33375:SF1">
    <property type="entry name" value="CHROMOSOME-PARTITIONING PROTEIN PARB-RELATED"/>
    <property type="match status" value="1"/>
</dbReference>
<accession>A0A0G1XJ55</accession>
<feature type="domain" description="ParB-like N-terminal" evidence="5">
    <location>
        <begin position="33"/>
        <end position="122"/>
    </location>
</feature>
<dbReference type="PANTHER" id="PTHR33375">
    <property type="entry name" value="CHROMOSOME-PARTITIONING PROTEIN PARB-RELATED"/>
    <property type="match status" value="1"/>
</dbReference>
<dbReference type="Pfam" id="PF02195">
    <property type="entry name" value="ParB_N"/>
    <property type="match status" value="1"/>
</dbReference>
<dbReference type="InterPro" id="IPR036086">
    <property type="entry name" value="ParB/Sulfiredoxin_sf"/>
</dbReference>
<dbReference type="InterPro" id="IPR003115">
    <property type="entry name" value="ParB_N"/>
</dbReference>
<evidence type="ECO:0000256" key="1">
    <source>
        <dbReference type="ARBA" id="ARBA00006295"/>
    </source>
</evidence>
<dbReference type="Pfam" id="PF23552">
    <property type="entry name" value="ParB_C"/>
    <property type="match status" value="1"/>
</dbReference>
<dbReference type="GO" id="GO:0003677">
    <property type="term" value="F:DNA binding"/>
    <property type="evidence" value="ECO:0007669"/>
    <property type="project" value="UniProtKB-KW"/>
</dbReference>
<organism evidence="6 7">
    <name type="scientific">Candidatus Uhrbacteria bacterium GW2011_GWA2_52_8d</name>
    <dbReference type="NCBI Taxonomy" id="1618979"/>
    <lineage>
        <taxon>Bacteria</taxon>
        <taxon>Candidatus Uhriibacteriota</taxon>
    </lineage>
</organism>
<reference evidence="6 7" key="1">
    <citation type="journal article" date="2015" name="Nature">
        <title>rRNA introns, odd ribosomes, and small enigmatic genomes across a large radiation of phyla.</title>
        <authorList>
            <person name="Brown C.T."/>
            <person name="Hug L.A."/>
            <person name="Thomas B.C."/>
            <person name="Sharon I."/>
            <person name="Castelle C.J."/>
            <person name="Singh A."/>
            <person name="Wilkins M.J."/>
            <person name="Williams K.H."/>
            <person name="Banfield J.F."/>
        </authorList>
    </citation>
    <scope>NUCLEOTIDE SEQUENCE [LARGE SCALE GENOMIC DNA]</scope>
</reference>
<dbReference type="InterPro" id="IPR050336">
    <property type="entry name" value="Chromosome_partition/occlusion"/>
</dbReference>
<dbReference type="AlphaFoldDB" id="A0A0G1XJ55"/>
<dbReference type="FunFam" id="3.90.1530.30:FF:000001">
    <property type="entry name" value="Chromosome partitioning protein ParB"/>
    <property type="match status" value="1"/>
</dbReference>
<name>A0A0G1XJ55_9BACT</name>
<dbReference type="GO" id="GO:0007059">
    <property type="term" value="P:chromosome segregation"/>
    <property type="evidence" value="ECO:0007669"/>
    <property type="project" value="UniProtKB-KW"/>
</dbReference>
<keyword evidence="3 6" id="KW-0238">DNA-binding</keyword>
<proteinExistence type="inferred from homology"/>
<sequence length="285" mass="31684">MAHSALGRGLGSLIPQKQSITEQIIPHARTQVLEVGVGEIVENPHQPRQHFSPADLEDLIASIKEHGILQPLIVTRADGKYELIAGERRLRASRTLGLKTVPVIVREADEQEKLELALIENIQRQDLNALEEALAYKALVDEFNLTQDEVGKRVGKSRSNVANILRLLELPEEMLQALRDGKITKSHARTLLAESDEVKREALFEAMLHGGVTVREAEARVTSAPRKSSSKAPRKDPNLLAHEKRLREILGTKVEIKESSGKGSISIAFYSREELIDLLDRLSGF</sequence>
<dbReference type="Proteomes" id="UP000034054">
    <property type="component" value="Unassembled WGS sequence"/>
</dbReference>
<dbReference type="EMBL" id="LCRH01000063">
    <property type="protein sequence ID" value="KKW31243.1"/>
    <property type="molecule type" value="Genomic_DNA"/>
</dbReference>
<dbReference type="FunFam" id="1.10.10.2830:FF:000001">
    <property type="entry name" value="Chromosome partitioning protein ParB"/>
    <property type="match status" value="1"/>
</dbReference>
<dbReference type="CDD" id="cd16393">
    <property type="entry name" value="SPO0J_N"/>
    <property type="match status" value="1"/>
</dbReference>
<evidence type="ECO:0000313" key="7">
    <source>
        <dbReference type="Proteomes" id="UP000034054"/>
    </source>
</evidence>
<dbReference type="SMART" id="SM00470">
    <property type="entry name" value="ParB"/>
    <property type="match status" value="1"/>
</dbReference>
<dbReference type="Gene3D" id="1.10.10.2830">
    <property type="match status" value="1"/>
</dbReference>
<dbReference type="Pfam" id="PF17762">
    <property type="entry name" value="HTH_ParB"/>
    <property type="match status" value="1"/>
</dbReference>
<protein>
    <submittedName>
        <fullName evidence="6">Chromosome segregation DNA-binding protein</fullName>
    </submittedName>
</protein>
<dbReference type="PATRIC" id="fig|1618979.3.peg.784"/>
<dbReference type="GO" id="GO:0005694">
    <property type="term" value="C:chromosome"/>
    <property type="evidence" value="ECO:0007669"/>
    <property type="project" value="TreeGrafter"/>
</dbReference>
<comment type="similarity">
    <text evidence="1">Belongs to the ParB family.</text>
</comment>
<dbReference type="SUPFAM" id="SSF109709">
    <property type="entry name" value="KorB DNA-binding domain-like"/>
    <property type="match status" value="1"/>
</dbReference>
<comment type="caution">
    <text evidence="6">The sequence shown here is derived from an EMBL/GenBank/DDBJ whole genome shotgun (WGS) entry which is preliminary data.</text>
</comment>
<dbReference type="SUPFAM" id="SSF110849">
    <property type="entry name" value="ParB/Sulfiredoxin"/>
    <property type="match status" value="1"/>
</dbReference>
<feature type="region of interest" description="Disordered" evidence="4">
    <location>
        <begin position="217"/>
        <end position="238"/>
    </location>
</feature>
<evidence type="ECO:0000256" key="2">
    <source>
        <dbReference type="ARBA" id="ARBA00022829"/>
    </source>
</evidence>
<keyword evidence="2" id="KW-0159">Chromosome partition</keyword>
<dbReference type="InterPro" id="IPR004437">
    <property type="entry name" value="ParB/RepB/Spo0J"/>
</dbReference>
<evidence type="ECO:0000256" key="4">
    <source>
        <dbReference type="SAM" id="MobiDB-lite"/>
    </source>
</evidence>
<evidence type="ECO:0000313" key="6">
    <source>
        <dbReference type="EMBL" id="KKW31243.1"/>
    </source>
</evidence>
<dbReference type="NCBIfam" id="TIGR00180">
    <property type="entry name" value="parB_part"/>
    <property type="match status" value="1"/>
</dbReference>
<evidence type="ECO:0000259" key="5">
    <source>
        <dbReference type="SMART" id="SM00470"/>
    </source>
</evidence>
<dbReference type="Gene3D" id="3.90.1530.30">
    <property type="match status" value="1"/>
</dbReference>
<evidence type="ECO:0000256" key="3">
    <source>
        <dbReference type="ARBA" id="ARBA00023125"/>
    </source>
</evidence>
<dbReference type="InterPro" id="IPR057240">
    <property type="entry name" value="ParB_dimer_C"/>
</dbReference>
<dbReference type="InterPro" id="IPR041468">
    <property type="entry name" value="HTH_ParB/Spo0J"/>
</dbReference>
<gene>
    <name evidence="6" type="ORF">UY76_C0063G0007</name>
</gene>